<accession>A0A9W9YIP0</accession>
<evidence type="ECO:0000256" key="8">
    <source>
        <dbReference type="ARBA" id="ARBA00023157"/>
    </source>
</evidence>
<feature type="binding site" evidence="10">
    <location>
        <position position="378"/>
    </location>
    <ligand>
        <name>Zn(2+)</name>
        <dbReference type="ChEBI" id="CHEBI:29105"/>
        <note>catalytic</note>
    </ligand>
</feature>
<evidence type="ECO:0000256" key="2">
    <source>
        <dbReference type="ARBA" id="ARBA00022723"/>
    </source>
</evidence>
<keyword evidence="7" id="KW-0482">Metalloprotease</keyword>
<keyword evidence="4" id="KW-0677">Repeat</keyword>
<dbReference type="GO" id="GO:0046872">
    <property type="term" value="F:metal ion binding"/>
    <property type="evidence" value="ECO:0007669"/>
    <property type="project" value="UniProtKB-KW"/>
</dbReference>
<keyword evidence="9" id="KW-0325">Glycoprotein</keyword>
<dbReference type="InterPro" id="IPR002870">
    <property type="entry name" value="Peptidase_M12B_N"/>
</dbReference>
<dbReference type="InterPro" id="IPR024079">
    <property type="entry name" value="MetalloPept_cat_dom_sf"/>
</dbReference>
<evidence type="ECO:0000313" key="13">
    <source>
        <dbReference type="EMBL" id="KAJ7351837.1"/>
    </source>
</evidence>
<evidence type="ECO:0000256" key="6">
    <source>
        <dbReference type="ARBA" id="ARBA00022833"/>
    </source>
</evidence>
<evidence type="ECO:0000256" key="7">
    <source>
        <dbReference type="ARBA" id="ARBA00023049"/>
    </source>
</evidence>
<comment type="caution">
    <text evidence="13">The sequence shown here is derived from an EMBL/GenBank/DDBJ whole genome shotgun (WGS) entry which is preliminary data.</text>
</comment>
<dbReference type="InterPro" id="IPR041645">
    <property type="entry name" value="ADAMTS_CR_2"/>
</dbReference>
<dbReference type="InterPro" id="IPR001590">
    <property type="entry name" value="Peptidase_M12B"/>
</dbReference>
<evidence type="ECO:0000256" key="5">
    <source>
        <dbReference type="ARBA" id="ARBA00022801"/>
    </source>
</evidence>
<evidence type="ECO:0000256" key="11">
    <source>
        <dbReference type="SAM" id="SignalP"/>
    </source>
</evidence>
<sequence length="542" mass="60860">MRQSQPLAMLMVLLSTVFCGAFARTMHTLHHHMTENDLQYFFGVDDHLQVPEYDVIIPHQLDERGLPLSDPQRQRRTEEPRENIFYKVAAFGRDLHLNLTLNRKLMSRDLVMETRHADGTVSYASPPKNTYYLGHVMSDPHSIVAVSDDGGLARGLTGMLKLSRDTMFIHPLPTHLAKRAVSSEEKWTPHLIYKNSPEIDFDVQSLKREFKESTKISDTAKRGNVRMKTMEAALMLEADTAAKLDKQTYNAQRFLLLLGNAISGLLMDPSIGETRIYYVVLRIIIIDKEVFGAEYSDSKETWMSKLASYSKAHNNPDDANPEHYDVCSLVYSMRTGVGGSASFNTMCNQETGNVNNMVGLQTALIITHETGHNMGVDHDGTSADCPDSTYIMSATLPGGSSAVTWSDCSRKTMQDFLRSDRSWCLNDEAQNKATVLYNNLQARSIPGDMSFDTPEVMHRTSRDTTELIDLKKFQEEYLLVKLPGEILSADDQCTLQYGDNYRQCSQKAYECGHLWCTSDGFSCESRYAPSGDGTPCGSRNVS</sequence>
<dbReference type="Pfam" id="PF17771">
    <property type="entry name" value="ADAMTS_CR_2"/>
    <property type="match status" value="1"/>
</dbReference>
<evidence type="ECO:0000256" key="4">
    <source>
        <dbReference type="ARBA" id="ARBA00022737"/>
    </source>
</evidence>
<evidence type="ECO:0000256" key="1">
    <source>
        <dbReference type="ARBA" id="ARBA00022670"/>
    </source>
</evidence>
<keyword evidence="6 10" id="KW-0862">Zinc</keyword>
<dbReference type="AlphaFoldDB" id="A0A9W9YIP0"/>
<evidence type="ECO:0000256" key="9">
    <source>
        <dbReference type="ARBA" id="ARBA00023180"/>
    </source>
</evidence>
<reference evidence="13" key="1">
    <citation type="submission" date="2023-01" db="EMBL/GenBank/DDBJ databases">
        <title>Genome assembly of the deep-sea coral Lophelia pertusa.</title>
        <authorList>
            <person name="Herrera S."/>
            <person name="Cordes E."/>
        </authorList>
    </citation>
    <scope>NUCLEOTIDE SEQUENCE</scope>
    <source>
        <strain evidence="13">USNM1676648</strain>
        <tissue evidence="13">Polyp</tissue>
    </source>
</reference>
<feature type="binding site" evidence="10">
    <location>
        <position position="372"/>
    </location>
    <ligand>
        <name>Zn(2+)</name>
        <dbReference type="ChEBI" id="CHEBI:29105"/>
        <note>catalytic</note>
    </ligand>
</feature>
<dbReference type="GO" id="GO:0006508">
    <property type="term" value="P:proteolysis"/>
    <property type="evidence" value="ECO:0007669"/>
    <property type="project" value="UniProtKB-KW"/>
</dbReference>
<keyword evidence="8" id="KW-1015">Disulfide bond</keyword>
<comment type="caution">
    <text evidence="10">Lacks conserved residue(s) required for the propagation of feature annotation.</text>
</comment>
<name>A0A9W9YIP0_9CNID</name>
<keyword evidence="14" id="KW-1185">Reference proteome</keyword>
<gene>
    <name evidence="13" type="primary">ADAMTS10</name>
    <name evidence="13" type="ORF">OS493_035320</name>
</gene>
<dbReference type="Proteomes" id="UP001163046">
    <property type="component" value="Unassembled WGS sequence"/>
</dbReference>
<dbReference type="GO" id="GO:0004222">
    <property type="term" value="F:metalloendopeptidase activity"/>
    <property type="evidence" value="ECO:0007669"/>
    <property type="project" value="InterPro"/>
</dbReference>
<evidence type="ECO:0000256" key="3">
    <source>
        <dbReference type="ARBA" id="ARBA00022729"/>
    </source>
</evidence>
<dbReference type="Gene3D" id="3.40.390.10">
    <property type="entry name" value="Collagenase (Catalytic Domain)"/>
    <property type="match status" value="1"/>
</dbReference>
<feature type="signal peptide" evidence="11">
    <location>
        <begin position="1"/>
        <end position="23"/>
    </location>
</feature>
<keyword evidence="1" id="KW-0645">Protease</keyword>
<dbReference type="EMBL" id="MU827354">
    <property type="protein sequence ID" value="KAJ7351837.1"/>
    <property type="molecule type" value="Genomic_DNA"/>
</dbReference>
<feature type="chain" id="PRO_5040770827" evidence="11">
    <location>
        <begin position="24"/>
        <end position="542"/>
    </location>
</feature>
<feature type="binding site" evidence="10">
    <location>
        <position position="368"/>
    </location>
    <ligand>
        <name>Zn(2+)</name>
        <dbReference type="ChEBI" id="CHEBI:29105"/>
        <note>catalytic</note>
    </ligand>
</feature>
<dbReference type="PANTHER" id="PTHR11905">
    <property type="entry name" value="ADAM A DISINTEGRIN AND METALLOPROTEASE DOMAIN"/>
    <property type="match status" value="1"/>
</dbReference>
<protein>
    <submittedName>
        <fullName evidence="13">Metalloendopeptidase</fullName>
    </submittedName>
</protein>
<dbReference type="Pfam" id="PF01421">
    <property type="entry name" value="Reprolysin"/>
    <property type="match status" value="1"/>
</dbReference>
<dbReference type="OrthoDB" id="10035764at2759"/>
<keyword evidence="5" id="KW-0378">Hydrolase</keyword>
<evidence type="ECO:0000259" key="12">
    <source>
        <dbReference type="PROSITE" id="PS50215"/>
    </source>
</evidence>
<evidence type="ECO:0000256" key="10">
    <source>
        <dbReference type="PROSITE-ProRule" id="PRU00276"/>
    </source>
</evidence>
<keyword evidence="3 11" id="KW-0732">Signal</keyword>
<proteinExistence type="predicted"/>
<feature type="active site" evidence="10">
    <location>
        <position position="369"/>
    </location>
</feature>
<dbReference type="SUPFAM" id="SSF55486">
    <property type="entry name" value="Metalloproteases ('zincins'), catalytic domain"/>
    <property type="match status" value="1"/>
</dbReference>
<evidence type="ECO:0000313" key="14">
    <source>
        <dbReference type="Proteomes" id="UP001163046"/>
    </source>
</evidence>
<feature type="domain" description="Peptidase M12B" evidence="12">
    <location>
        <begin position="228"/>
        <end position="429"/>
    </location>
</feature>
<dbReference type="Gene3D" id="3.40.1620.60">
    <property type="match status" value="1"/>
</dbReference>
<dbReference type="PROSITE" id="PS50215">
    <property type="entry name" value="ADAM_MEPRO"/>
    <property type="match status" value="1"/>
</dbReference>
<dbReference type="Pfam" id="PF01562">
    <property type="entry name" value="Pep_M12B_propep"/>
    <property type="match status" value="1"/>
</dbReference>
<keyword evidence="2 10" id="KW-0479">Metal-binding</keyword>
<organism evidence="13 14">
    <name type="scientific">Desmophyllum pertusum</name>
    <dbReference type="NCBI Taxonomy" id="174260"/>
    <lineage>
        <taxon>Eukaryota</taxon>
        <taxon>Metazoa</taxon>
        <taxon>Cnidaria</taxon>
        <taxon>Anthozoa</taxon>
        <taxon>Hexacorallia</taxon>
        <taxon>Scleractinia</taxon>
        <taxon>Caryophylliina</taxon>
        <taxon>Caryophylliidae</taxon>
        <taxon>Desmophyllum</taxon>
    </lineage>
</organism>
<dbReference type="PANTHER" id="PTHR11905:SF256">
    <property type="entry name" value="PEPTIDASE M12B DOMAIN-CONTAINING PROTEIN"/>
    <property type="match status" value="1"/>
</dbReference>